<dbReference type="Proteomes" id="UP001519887">
    <property type="component" value="Unassembled WGS sequence"/>
</dbReference>
<organism evidence="1 2">
    <name type="scientific">Paenibacillus sepulcri</name>
    <dbReference type="NCBI Taxonomy" id="359917"/>
    <lineage>
        <taxon>Bacteria</taxon>
        <taxon>Bacillati</taxon>
        <taxon>Bacillota</taxon>
        <taxon>Bacilli</taxon>
        <taxon>Bacillales</taxon>
        <taxon>Paenibacillaceae</taxon>
        <taxon>Paenibacillus</taxon>
    </lineage>
</organism>
<dbReference type="Pfam" id="PF02082">
    <property type="entry name" value="Rrf2"/>
    <property type="match status" value="1"/>
</dbReference>
<sequence length="144" mass="15926">MQLLIQSGELGPTWFHVALRALVLLSRTDKLLKSQNIANELGAEPSYVRKILAALSKAEIVSAHGGREGGYALAKSPREITVGEVYRVLGKSQSTPYWSVPSTGTEQFISLLIDKAEQQFQSTLDVYSIEEIDRQGALFKTFQK</sequence>
<dbReference type="InterPro" id="IPR036388">
    <property type="entry name" value="WH-like_DNA-bd_sf"/>
</dbReference>
<dbReference type="PANTHER" id="PTHR33221">
    <property type="entry name" value="WINGED HELIX-TURN-HELIX TRANSCRIPTIONAL REGULATOR, RRF2 FAMILY"/>
    <property type="match status" value="1"/>
</dbReference>
<dbReference type="EMBL" id="JAHZIK010000190">
    <property type="protein sequence ID" value="MBW7454366.1"/>
    <property type="molecule type" value="Genomic_DNA"/>
</dbReference>
<dbReference type="InterPro" id="IPR036390">
    <property type="entry name" value="WH_DNA-bd_sf"/>
</dbReference>
<evidence type="ECO:0000313" key="2">
    <source>
        <dbReference type="Proteomes" id="UP001519887"/>
    </source>
</evidence>
<dbReference type="PANTHER" id="PTHR33221:SF15">
    <property type="entry name" value="HTH-TYPE TRANSCRIPTIONAL REGULATOR YWGB-RELATED"/>
    <property type="match status" value="1"/>
</dbReference>
<comment type="caution">
    <text evidence="1">The sequence shown here is derived from an EMBL/GenBank/DDBJ whole genome shotgun (WGS) entry which is preliminary data.</text>
</comment>
<proteinExistence type="predicted"/>
<protein>
    <submittedName>
        <fullName evidence="1">Rrf2 family transcriptional regulator</fullName>
    </submittedName>
</protein>
<keyword evidence="2" id="KW-1185">Reference proteome</keyword>
<accession>A0ABS7C0U3</accession>
<reference evidence="1 2" key="1">
    <citation type="submission" date="2021-07" db="EMBL/GenBank/DDBJ databases">
        <title>Paenibacillus radiodurans sp. nov., isolated from the southeastern edge of Tengger Desert.</title>
        <authorList>
            <person name="Zhang G."/>
        </authorList>
    </citation>
    <scope>NUCLEOTIDE SEQUENCE [LARGE SCALE GENOMIC DNA]</scope>
    <source>
        <strain evidence="1 2">CCM 7311</strain>
    </source>
</reference>
<evidence type="ECO:0000313" key="1">
    <source>
        <dbReference type="EMBL" id="MBW7454366.1"/>
    </source>
</evidence>
<dbReference type="Gene3D" id="1.10.10.10">
    <property type="entry name" value="Winged helix-like DNA-binding domain superfamily/Winged helix DNA-binding domain"/>
    <property type="match status" value="1"/>
</dbReference>
<dbReference type="InterPro" id="IPR000944">
    <property type="entry name" value="Tscrpt_reg_Rrf2"/>
</dbReference>
<dbReference type="SUPFAM" id="SSF46785">
    <property type="entry name" value="Winged helix' DNA-binding domain"/>
    <property type="match status" value="1"/>
</dbReference>
<gene>
    <name evidence="1" type="ORF">K0U00_10020</name>
</gene>
<dbReference type="RefSeq" id="WP_210046290.1">
    <property type="nucleotide sequence ID" value="NZ_JBHLVU010000012.1"/>
</dbReference>
<name>A0ABS7C0U3_9BACL</name>
<dbReference type="PROSITE" id="PS51197">
    <property type="entry name" value="HTH_RRF2_2"/>
    <property type="match status" value="1"/>
</dbReference>